<sequence length="235" mass="25449">MNLFDFMQVTNPAKVKVRERERAEEEARLLDSTVVCVVPLLPVALARAESELEASVENLFDEGGSADLVDFAAGGGQEAEVVITTGVRIVAEENVAAERPRRPRKKRQAITKAGGSSHPPKKLRGATKLLVRMIFVVNLNPPLGSYSSHHSSTHASEAEGDSFIRSDVVPPVMTEAVVTSHVVDISPVLEMGIKVTSPVRASLFQDYDSTETVNVTPIFVKKTLCHNLGVISKHS</sequence>
<accession>A0A6L2J4A7</accession>
<organism evidence="2">
    <name type="scientific">Tanacetum cinerariifolium</name>
    <name type="common">Dalmatian daisy</name>
    <name type="synonym">Chrysanthemum cinerariifolium</name>
    <dbReference type="NCBI Taxonomy" id="118510"/>
    <lineage>
        <taxon>Eukaryota</taxon>
        <taxon>Viridiplantae</taxon>
        <taxon>Streptophyta</taxon>
        <taxon>Embryophyta</taxon>
        <taxon>Tracheophyta</taxon>
        <taxon>Spermatophyta</taxon>
        <taxon>Magnoliopsida</taxon>
        <taxon>eudicotyledons</taxon>
        <taxon>Gunneridae</taxon>
        <taxon>Pentapetalae</taxon>
        <taxon>asterids</taxon>
        <taxon>campanulids</taxon>
        <taxon>Asterales</taxon>
        <taxon>Asteraceae</taxon>
        <taxon>Asteroideae</taxon>
        <taxon>Anthemideae</taxon>
        <taxon>Anthemidinae</taxon>
        <taxon>Tanacetum</taxon>
    </lineage>
</organism>
<dbReference type="AlphaFoldDB" id="A0A6L2J4A7"/>
<evidence type="ECO:0000313" key="2">
    <source>
        <dbReference type="EMBL" id="GEU31450.1"/>
    </source>
</evidence>
<proteinExistence type="predicted"/>
<name>A0A6L2J4A7_TANCI</name>
<feature type="region of interest" description="Disordered" evidence="1">
    <location>
        <begin position="96"/>
        <end position="122"/>
    </location>
</feature>
<comment type="caution">
    <text evidence="2">The sequence shown here is derived from an EMBL/GenBank/DDBJ whole genome shotgun (WGS) entry which is preliminary data.</text>
</comment>
<evidence type="ECO:0000256" key="1">
    <source>
        <dbReference type="SAM" id="MobiDB-lite"/>
    </source>
</evidence>
<gene>
    <name evidence="2" type="ORF">Tci_003428</name>
</gene>
<dbReference type="EMBL" id="BKCJ010000253">
    <property type="protein sequence ID" value="GEU31450.1"/>
    <property type="molecule type" value="Genomic_DNA"/>
</dbReference>
<reference evidence="2" key="1">
    <citation type="journal article" date="2019" name="Sci. Rep.">
        <title>Draft genome of Tanacetum cinerariifolium, the natural source of mosquito coil.</title>
        <authorList>
            <person name="Yamashiro T."/>
            <person name="Shiraishi A."/>
            <person name="Satake H."/>
            <person name="Nakayama K."/>
        </authorList>
    </citation>
    <scope>NUCLEOTIDE SEQUENCE</scope>
</reference>
<protein>
    <submittedName>
        <fullName evidence="2">Uncharacterized protein</fullName>
    </submittedName>
</protein>